<accession>A0A0B7I3Y2</accession>
<gene>
    <name evidence="1" type="ORF">CCAND38_80029</name>
</gene>
<name>A0A0B7I3Y2_9FLAO</name>
<dbReference type="RefSeq" id="WP_042345228.1">
    <property type="nucleotide sequence ID" value="NZ_CDOH01000137.1"/>
</dbReference>
<protein>
    <submittedName>
        <fullName evidence="1">Uncharacterized protein</fullName>
    </submittedName>
</protein>
<keyword evidence="2" id="KW-1185">Reference proteome</keyword>
<evidence type="ECO:0000313" key="1">
    <source>
        <dbReference type="EMBL" id="CEN49243.1"/>
    </source>
</evidence>
<dbReference type="EMBL" id="CDOI01000195">
    <property type="protein sequence ID" value="CEN49243.1"/>
    <property type="molecule type" value="Genomic_DNA"/>
</dbReference>
<sequence length="244" mass="28890">MGTSRKETPKQVATRFDTISLKGYSPTLSKTEIMPGFPPYVRGYRTVGNIRQNPVYEPIMFWGSYEIDEIFKQEIMFLFYDISELIKATDVKKKSLFIYKKSDFESIMYHQKDIQYLYVVCIGKNYELNNLNFLNNLDKKLLDKVRFFFNFSQTSMKVIEKIRQIRALSHLFVSENNLNFYLPIVCYVNSVTEQIYSLSAHCDYIIYNAKNNQFNTSYNTFLIENSMISKTIDPFWNNDESIQF</sequence>
<dbReference type="Proteomes" id="UP000045051">
    <property type="component" value="Unassembled WGS sequence"/>
</dbReference>
<dbReference type="AlphaFoldDB" id="A0A0B7I3Y2"/>
<proteinExistence type="predicted"/>
<organism evidence="1 2">
    <name type="scientific">Capnocytophaga canis</name>
    <dbReference type="NCBI Taxonomy" id="1848903"/>
    <lineage>
        <taxon>Bacteria</taxon>
        <taxon>Pseudomonadati</taxon>
        <taxon>Bacteroidota</taxon>
        <taxon>Flavobacteriia</taxon>
        <taxon>Flavobacteriales</taxon>
        <taxon>Flavobacteriaceae</taxon>
        <taxon>Capnocytophaga</taxon>
    </lineage>
</organism>
<evidence type="ECO:0000313" key="2">
    <source>
        <dbReference type="Proteomes" id="UP000045051"/>
    </source>
</evidence>
<reference evidence="1 2" key="1">
    <citation type="submission" date="2015-01" db="EMBL/GenBank/DDBJ databases">
        <authorList>
            <person name="MANFREDI Pablo"/>
        </authorList>
    </citation>
    <scope>NUCLEOTIDE SEQUENCE [LARGE SCALE GENOMIC DNA]</scope>
    <source>
        <strain evidence="1 2">CcD38</strain>
    </source>
</reference>